<organism evidence="1 2">
    <name type="scientific">Reticulomyxa filosa</name>
    <dbReference type="NCBI Taxonomy" id="46433"/>
    <lineage>
        <taxon>Eukaryota</taxon>
        <taxon>Sar</taxon>
        <taxon>Rhizaria</taxon>
        <taxon>Retaria</taxon>
        <taxon>Foraminifera</taxon>
        <taxon>Monothalamids</taxon>
        <taxon>Reticulomyxidae</taxon>
        <taxon>Reticulomyxa</taxon>
    </lineage>
</organism>
<proteinExistence type="predicted"/>
<protein>
    <submittedName>
        <fullName evidence="1">Uncharacterized protein</fullName>
    </submittedName>
</protein>
<reference evidence="1 2" key="1">
    <citation type="journal article" date="2013" name="Curr. Biol.">
        <title>The Genome of the Foraminiferan Reticulomyxa filosa.</title>
        <authorList>
            <person name="Glockner G."/>
            <person name="Hulsmann N."/>
            <person name="Schleicher M."/>
            <person name="Noegel A.A."/>
            <person name="Eichinger L."/>
            <person name="Gallinger C."/>
            <person name="Pawlowski J."/>
            <person name="Sierra R."/>
            <person name="Euteneuer U."/>
            <person name="Pillet L."/>
            <person name="Moustafa A."/>
            <person name="Platzer M."/>
            <person name="Groth M."/>
            <person name="Szafranski K."/>
            <person name="Schliwa M."/>
        </authorList>
    </citation>
    <scope>NUCLEOTIDE SEQUENCE [LARGE SCALE GENOMIC DNA]</scope>
</reference>
<dbReference type="AlphaFoldDB" id="X6MCR7"/>
<name>X6MCR7_RETFI</name>
<accession>X6MCR7</accession>
<evidence type="ECO:0000313" key="2">
    <source>
        <dbReference type="Proteomes" id="UP000023152"/>
    </source>
</evidence>
<sequence length="189" mass="21235">MNTLHLKSGQIFCQISAQWLEDHILHEFNEIDQVVDSLEKCLTAEIPKDVRNVIVDYAFDSTIQKLHNANVTLLCLQKKQVPQDTSEITETVMKCLYGADCEAKNLSNVACMVEDGEPLTFEIHYPTSAFGGMLQGQLALPLTCNFNLRFGSGHLLTPKQEYFVFDICTNTLNFRDPTVSTNDTNKTIA</sequence>
<keyword evidence="2" id="KW-1185">Reference proteome</keyword>
<dbReference type="EMBL" id="ASPP01022473">
    <property type="protein sequence ID" value="ETO11436.1"/>
    <property type="molecule type" value="Genomic_DNA"/>
</dbReference>
<comment type="caution">
    <text evidence="1">The sequence shown here is derived from an EMBL/GenBank/DDBJ whole genome shotgun (WGS) entry which is preliminary data.</text>
</comment>
<gene>
    <name evidence="1" type="ORF">RFI_25940</name>
</gene>
<evidence type="ECO:0000313" key="1">
    <source>
        <dbReference type="EMBL" id="ETO11436.1"/>
    </source>
</evidence>
<dbReference type="Proteomes" id="UP000023152">
    <property type="component" value="Unassembled WGS sequence"/>
</dbReference>